<dbReference type="RefSeq" id="WP_345512248.1">
    <property type="nucleotide sequence ID" value="NZ_BAAAXD010000015.1"/>
</dbReference>
<keyword evidence="1" id="KW-0472">Membrane</keyword>
<gene>
    <name evidence="2" type="ORF">ACFFTL_35660</name>
</gene>
<keyword evidence="1" id="KW-0812">Transmembrane</keyword>
<proteinExistence type="predicted"/>
<name>A0ABV5RHZ0_9ACTN</name>
<feature type="transmembrane region" description="Helical" evidence="1">
    <location>
        <begin position="44"/>
        <end position="65"/>
    </location>
</feature>
<accession>A0ABV5RHZ0</accession>
<evidence type="ECO:0008006" key="4">
    <source>
        <dbReference type="Google" id="ProtNLM"/>
    </source>
</evidence>
<keyword evidence="1" id="KW-1133">Transmembrane helix</keyword>
<dbReference type="Proteomes" id="UP001589710">
    <property type="component" value="Unassembled WGS sequence"/>
</dbReference>
<evidence type="ECO:0000256" key="1">
    <source>
        <dbReference type="SAM" id="Phobius"/>
    </source>
</evidence>
<feature type="transmembrane region" description="Helical" evidence="1">
    <location>
        <begin position="86"/>
        <end position="108"/>
    </location>
</feature>
<sequence length="144" mass="14970">MENSRYNAFAAPTATAPAVGAPLLPRVMPPAHVAQNTTAWVAPTIATVLAAILTFIGVFTLGFAVMATDSCGPDNCSSDITVPLGLMGYGLYASPFVTPVALVTAWALPWRPRWAAARRWAATVAVLPGLTMVTGLFLLLTLGG</sequence>
<comment type="caution">
    <text evidence="2">The sequence shown here is derived from an EMBL/GenBank/DDBJ whole genome shotgun (WGS) entry which is preliminary data.</text>
</comment>
<evidence type="ECO:0000313" key="2">
    <source>
        <dbReference type="EMBL" id="MFB9577470.1"/>
    </source>
</evidence>
<organism evidence="2 3">
    <name type="scientific">Streptomyces yanii</name>
    <dbReference type="NCBI Taxonomy" id="78510"/>
    <lineage>
        <taxon>Bacteria</taxon>
        <taxon>Bacillati</taxon>
        <taxon>Actinomycetota</taxon>
        <taxon>Actinomycetes</taxon>
        <taxon>Kitasatosporales</taxon>
        <taxon>Streptomycetaceae</taxon>
        <taxon>Streptomyces</taxon>
    </lineage>
</organism>
<keyword evidence="3" id="KW-1185">Reference proteome</keyword>
<feature type="transmembrane region" description="Helical" evidence="1">
    <location>
        <begin position="120"/>
        <end position="142"/>
    </location>
</feature>
<reference evidence="2 3" key="1">
    <citation type="submission" date="2024-09" db="EMBL/GenBank/DDBJ databases">
        <authorList>
            <person name="Sun Q."/>
            <person name="Mori K."/>
        </authorList>
    </citation>
    <scope>NUCLEOTIDE SEQUENCE [LARGE SCALE GENOMIC DNA]</scope>
    <source>
        <strain evidence="2 3">JCM 3331</strain>
    </source>
</reference>
<protein>
    <recommendedName>
        <fullName evidence="4">Integral membrane protein</fullName>
    </recommendedName>
</protein>
<evidence type="ECO:0000313" key="3">
    <source>
        <dbReference type="Proteomes" id="UP001589710"/>
    </source>
</evidence>
<dbReference type="EMBL" id="JBHMCG010000147">
    <property type="protein sequence ID" value="MFB9577470.1"/>
    <property type="molecule type" value="Genomic_DNA"/>
</dbReference>